<evidence type="ECO:0008006" key="3">
    <source>
        <dbReference type="Google" id="ProtNLM"/>
    </source>
</evidence>
<dbReference type="SUPFAM" id="SSF52833">
    <property type="entry name" value="Thioredoxin-like"/>
    <property type="match status" value="1"/>
</dbReference>
<dbReference type="EMBL" id="JAPHEH010000001">
    <property type="protein sequence ID" value="MDG4476000.1"/>
    <property type="molecule type" value="Genomic_DNA"/>
</dbReference>
<dbReference type="InterPro" id="IPR036249">
    <property type="entry name" value="Thioredoxin-like_sf"/>
</dbReference>
<name>A0A9X4RM61_9BACT</name>
<evidence type="ECO:0000313" key="2">
    <source>
        <dbReference type="Proteomes" id="UP001154240"/>
    </source>
</evidence>
<dbReference type="AlphaFoldDB" id="A0A9X4RM61"/>
<reference evidence="1" key="2">
    <citation type="submission" date="2022-10" db="EMBL/GenBank/DDBJ databases">
        <authorList>
            <person name="Aronson H.S."/>
        </authorList>
    </citation>
    <scope>NUCLEOTIDE SEQUENCE</scope>
    <source>
        <strain evidence="1">RS19-109</strain>
    </source>
</reference>
<reference evidence="1" key="1">
    <citation type="journal article" date="2022" name="bioRxiv">
        <title>Thiovibrio frasassiensisgen. nov., sp. nov., an autotrophic, elemental sulfur disproportionating bacterium isolated from sulfidic karst sediment, and proposal of Thiovibrionaceae fam. nov.</title>
        <authorList>
            <person name="Aronson H."/>
            <person name="Thomas C."/>
            <person name="Bhattacharyya M."/>
            <person name="Eckstein S."/>
            <person name="Jensen S."/>
            <person name="Barco R."/>
            <person name="Macalady J."/>
            <person name="Amend J."/>
        </authorList>
    </citation>
    <scope>NUCLEOTIDE SEQUENCE</scope>
    <source>
        <strain evidence="1">RS19-109</strain>
    </source>
</reference>
<gene>
    <name evidence="1" type="ORF">OLX77_07495</name>
</gene>
<evidence type="ECO:0000313" key="1">
    <source>
        <dbReference type="EMBL" id="MDG4476000.1"/>
    </source>
</evidence>
<keyword evidence="2" id="KW-1185">Reference proteome</keyword>
<comment type="caution">
    <text evidence="1">The sequence shown here is derived from an EMBL/GenBank/DDBJ whole genome shotgun (WGS) entry which is preliminary data.</text>
</comment>
<protein>
    <recommendedName>
        <fullName evidence="3">Thioredoxin-like fold domain-containing protein</fullName>
    </recommendedName>
</protein>
<dbReference type="InterPro" id="IPR011990">
    <property type="entry name" value="TPR-like_helical_dom_sf"/>
</dbReference>
<sequence length="150" mass="17170">MDTVTYPESKVVRFIEENFIPLRLLSDSKPYSAKFNVKWTPTLIILSPEAQEHHRTVGFFGSEELIPSLLLGLGKYHYENDRFDEALIRLEQLVAGYGISSSAPEAVFLIGVCSYKRSHDPKPLKDAYEKLNAAFPDSEWAKRAYPYRLL</sequence>
<dbReference type="RefSeq" id="WP_307632970.1">
    <property type="nucleotide sequence ID" value="NZ_JAPHEH010000001.1"/>
</dbReference>
<organism evidence="1 2">
    <name type="scientific">Thiovibrio frasassiensis</name>
    <dbReference type="NCBI Taxonomy" id="2984131"/>
    <lineage>
        <taxon>Bacteria</taxon>
        <taxon>Pseudomonadati</taxon>
        <taxon>Thermodesulfobacteriota</taxon>
        <taxon>Desulfobulbia</taxon>
        <taxon>Desulfobulbales</taxon>
        <taxon>Thiovibrionaceae</taxon>
        <taxon>Thiovibrio</taxon>
    </lineage>
</organism>
<accession>A0A9X4RM61</accession>
<proteinExistence type="predicted"/>
<dbReference type="Gene3D" id="1.25.40.10">
    <property type="entry name" value="Tetratricopeptide repeat domain"/>
    <property type="match status" value="1"/>
</dbReference>
<dbReference type="Proteomes" id="UP001154240">
    <property type="component" value="Unassembled WGS sequence"/>
</dbReference>